<evidence type="ECO:0000256" key="4">
    <source>
        <dbReference type="ARBA" id="ARBA00022989"/>
    </source>
</evidence>
<feature type="transmembrane region" description="Helical" evidence="7">
    <location>
        <begin position="184"/>
        <end position="202"/>
    </location>
</feature>
<evidence type="ECO:0000313" key="9">
    <source>
        <dbReference type="Proteomes" id="UP000198287"/>
    </source>
</evidence>
<evidence type="ECO:0000256" key="6">
    <source>
        <dbReference type="SAM" id="MobiDB-lite"/>
    </source>
</evidence>
<dbReference type="STRING" id="158441.A0A226EMH3"/>
<comment type="similarity">
    <text evidence="2">Belongs to the nucleobase:cation symporter-2 (NCS2) (TC 2.A.40) family.</text>
</comment>
<evidence type="ECO:0000256" key="1">
    <source>
        <dbReference type="ARBA" id="ARBA00004141"/>
    </source>
</evidence>
<evidence type="ECO:0000256" key="2">
    <source>
        <dbReference type="ARBA" id="ARBA00008821"/>
    </source>
</evidence>
<keyword evidence="9" id="KW-1185">Reference proteome</keyword>
<dbReference type="InterPro" id="IPR006043">
    <property type="entry name" value="NCS2"/>
</dbReference>
<proteinExistence type="inferred from homology"/>
<evidence type="ECO:0000256" key="5">
    <source>
        <dbReference type="ARBA" id="ARBA00023136"/>
    </source>
</evidence>
<feature type="compositionally biased region" description="Basic and acidic residues" evidence="6">
    <location>
        <begin position="1"/>
        <end position="13"/>
    </location>
</feature>
<dbReference type="OMA" id="CCAPWIS"/>
<feature type="transmembrane region" description="Helical" evidence="7">
    <location>
        <begin position="277"/>
        <end position="303"/>
    </location>
</feature>
<keyword evidence="5 7" id="KW-0472">Membrane</keyword>
<reference evidence="8 9" key="1">
    <citation type="submission" date="2015-12" db="EMBL/GenBank/DDBJ databases">
        <title>The genome of Folsomia candida.</title>
        <authorList>
            <person name="Faddeeva A."/>
            <person name="Derks M.F."/>
            <person name="Anvar Y."/>
            <person name="Smit S."/>
            <person name="Van Straalen N."/>
            <person name="Roelofs D."/>
        </authorList>
    </citation>
    <scope>NUCLEOTIDE SEQUENCE [LARGE SCALE GENOMIC DNA]</scope>
    <source>
        <strain evidence="8 9">VU population</strain>
        <tissue evidence="8">Whole body</tissue>
    </source>
</reference>
<dbReference type="Pfam" id="PF00860">
    <property type="entry name" value="Xan_ur_permease"/>
    <property type="match status" value="1"/>
</dbReference>
<feature type="transmembrane region" description="Helical" evidence="7">
    <location>
        <begin position="479"/>
        <end position="498"/>
    </location>
</feature>
<accession>A0A226EMH3</accession>
<gene>
    <name evidence="8" type="ORF">Fcan01_06418</name>
</gene>
<evidence type="ECO:0000313" key="8">
    <source>
        <dbReference type="EMBL" id="OXA58214.1"/>
    </source>
</evidence>
<comment type="caution">
    <text evidence="8">The sequence shown here is derived from an EMBL/GenBank/DDBJ whole genome shotgun (WGS) entry which is preliminary data.</text>
</comment>
<evidence type="ECO:0000256" key="7">
    <source>
        <dbReference type="SAM" id="Phobius"/>
    </source>
</evidence>
<comment type="subcellular location">
    <subcellularLocation>
        <location evidence="1">Membrane</location>
        <topology evidence="1">Multi-pass membrane protein</topology>
    </subcellularLocation>
</comment>
<dbReference type="EMBL" id="LNIX01000003">
    <property type="protein sequence ID" value="OXA58214.1"/>
    <property type="molecule type" value="Genomic_DNA"/>
</dbReference>
<dbReference type="AlphaFoldDB" id="A0A226EMH3"/>
<sequence>MDNNAFEKEDENSKQNGNNTIPIPQPQPEIPQYRRESYRPSVTCITTKPPLSNDKGDQLLYGLDDVPPWYMCLFLGFQHYLEMIGATVACPFLLTPALCMEDDDPNKANIISTLVFMSGIITLLQSTVGSRLPIVQGGSFSYLVPTLAILNLPQWKCPGSEVMAGLTLDEKTELWQVRMREIQGAIIFAALFETVFAATGFISYLTNFITPLTVAPAISLIGLSLFKNVTEQISKNCIVAFAMVFLLILFSQHFKNIKIPTPFGKLGSNGKKEKFPVFQVFPVLLSLTIVWGVCGILTVTNILPVGDPARADSKLRILQGSPWFRVPYPFQWGWPTVSIGAVIGVLCGVMTSTIESIGDYYACAQIAKTPVPPAHCMNRGIFVEGLGCVLSGIWGSGNGSTSYSNNIGTISVTKVASRRVIQVAGVYMIILSLVGKAGAIFIGIPDPILGGMFLFIFPLVMAVGLGTLSEICLESSRNIFIVSFAIFTGLAVSQWAQANPTIIDTGSPEWDSIIQILLSTGMFVSGAVGFILDNTISGTDEERGFTRRHEAEREAETSLDTTYELPVGMNFIRRFKFFKWIPISPTYKTHPISKLPFFRGNKESRRNSHQLNTIYANGVHFNGERKSSGV</sequence>
<name>A0A226EMH3_FOLCA</name>
<evidence type="ECO:0008006" key="10">
    <source>
        <dbReference type="Google" id="ProtNLM"/>
    </source>
</evidence>
<feature type="transmembrane region" description="Helical" evidence="7">
    <location>
        <begin position="420"/>
        <end position="442"/>
    </location>
</feature>
<feature type="transmembrane region" description="Helical" evidence="7">
    <location>
        <begin position="238"/>
        <end position="257"/>
    </location>
</feature>
<feature type="region of interest" description="Disordered" evidence="6">
    <location>
        <begin position="1"/>
        <end position="32"/>
    </location>
</feature>
<keyword evidence="4 7" id="KW-1133">Transmembrane helix</keyword>
<dbReference type="PANTHER" id="PTHR11119">
    <property type="entry name" value="XANTHINE-URACIL / VITAMIN C PERMEASE FAMILY MEMBER"/>
    <property type="match status" value="1"/>
</dbReference>
<feature type="transmembrane region" description="Helical" evidence="7">
    <location>
        <begin position="448"/>
        <end position="467"/>
    </location>
</feature>
<dbReference type="Proteomes" id="UP000198287">
    <property type="component" value="Unassembled WGS sequence"/>
</dbReference>
<dbReference type="OrthoDB" id="1641903at2759"/>
<dbReference type="GO" id="GO:0016020">
    <property type="term" value="C:membrane"/>
    <property type="evidence" value="ECO:0007669"/>
    <property type="project" value="UniProtKB-SubCell"/>
</dbReference>
<organism evidence="8 9">
    <name type="scientific">Folsomia candida</name>
    <name type="common">Springtail</name>
    <dbReference type="NCBI Taxonomy" id="158441"/>
    <lineage>
        <taxon>Eukaryota</taxon>
        <taxon>Metazoa</taxon>
        <taxon>Ecdysozoa</taxon>
        <taxon>Arthropoda</taxon>
        <taxon>Hexapoda</taxon>
        <taxon>Collembola</taxon>
        <taxon>Entomobryomorpha</taxon>
        <taxon>Isotomoidea</taxon>
        <taxon>Isotomidae</taxon>
        <taxon>Proisotominae</taxon>
        <taxon>Folsomia</taxon>
    </lineage>
</organism>
<dbReference type="GO" id="GO:0022857">
    <property type="term" value="F:transmembrane transporter activity"/>
    <property type="evidence" value="ECO:0007669"/>
    <property type="project" value="InterPro"/>
</dbReference>
<protein>
    <recommendedName>
        <fullName evidence="10">Solute carrier family 23 member 2</fullName>
    </recommendedName>
</protein>
<keyword evidence="3 7" id="KW-0812">Transmembrane</keyword>
<evidence type="ECO:0000256" key="3">
    <source>
        <dbReference type="ARBA" id="ARBA00022692"/>
    </source>
</evidence>
<feature type="transmembrane region" description="Helical" evidence="7">
    <location>
        <begin position="513"/>
        <end position="532"/>
    </location>
</feature>